<keyword evidence="1" id="KW-0472">Membrane</keyword>
<feature type="transmembrane region" description="Helical" evidence="1">
    <location>
        <begin position="9"/>
        <end position="32"/>
    </location>
</feature>
<organism evidence="2 3">
    <name type="scientific">Candidatus Merdivicinus excrementipullorum</name>
    <dbReference type="NCBI Taxonomy" id="2840867"/>
    <lineage>
        <taxon>Bacteria</taxon>
        <taxon>Bacillati</taxon>
        <taxon>Bacillota</taxon>
        <taxon>Clostridia</taxon>
        <taxon>Eubacteriales</taxon>
        <taxon>Oscillospiraceae</taxon>
        <taxon>Oscillospiraceae incertae sedis</taxon>
        <taxon>Candidatus Merdivicinus</taxon>
    </lineage>
</organism>
<feature type="transmembrane region" description="Helical" evidence="1">
    <location>
        <begin position="52"/>
        <end position="70"/>
    </location>
</feature>
<name>A0A9D1K079_9FIRM</name>
<sequence>MKKHLFKLFYAAAVILLLIFVIGLAAAWFWYQDVSKNPLVELVPFSSIVKDYALKFLLPAAVCTAVGYILQRFRKK</sequence>
<reference evidence="2" key="2">
    <citation type="journal article" date="2021" name="PeerJ">
        <title>Extensive microbial diversity within the chicken gut microbiome revealed by metagenomics and culture.</title>
        <authorList>
            <person name="Gilroy R."/>
            <person name="Ravi A."/>
            <person name="Getino M."/>
            <person name="Pursley I."/>
            <person name="Horton D.L."/>
            <person name="Alikhan N.F."/>
            <person name="Baker D."/>
            <person name="Gharbi K."/>
            <person name="Hall N."/>
            <person name="Watson M."/>
            <person name="Adriaenssens E.M."/>
            <person name="Foster-Nyarko E."/>
            <person name="Jarju S."/>
            <person name="Secka A."/>
            <person name="Antonio M."/>
            <person name="Oren A."/>
            <person name="Chaudhuri R.R."/>
            <person name="La Ragione R."/>
            <person name="Hildebrand F."/>
            <person name="Pallen M.J."/>
        </authorList>
    </citation>
    <scope>NUCLEOTIDE SEQUENCE</scope>
    <source>
        <strain evidence="2">CHK199-13235</strain>
    </source>
</reference>
<accession>A0A9D1K079</accession>
<evidence type="ECO:0000313" key="3">
    <source>
        <dbReference type="Proteomes" id="UP000824002"/>
    </source>
</evidence>
<protein>
    <submittedName>
        <fullName evidence="2">Uncharacterized protein</fullName>
    </submittedName>
</protein>
<dbReference type="EMBL" id="DVJP01000023">
    <property type="protein sequence ID" value="HIS75743.1"/>
    <property type="molecule type" value="Genomic_DNA"/>
</dbReference>
<dbReference type="Proteomes" id="UP000824002">
    <property type="component" value="Unassembled WGS sequence"/>
</dbReference>
<reference evidence="2" key="1">
    <citation type="submission" date="2020-10" db="EMBL/GenBank/DDBJ databases">
        <authorList>
            <person name="Gilroy R."/>
        </authorList>
    </citation>
    <scope>NUCLEOTIDE SEQUENCE</scope>
    <source>
        <strain evidence="2">CHK199-13235</strain>
    </source>
</reference>
<proteinExistence type="predicted"/>
<comment type="caution">
    <text evidence="2">The sequence shown here is derived from an EMBL/GenBank/DDBJ whole genome shotgun (WGS) entry which is preliminary data.</text>
</comment>
<gene>
    <name evidence="2" type="ORF">IAB51_02935</name>
</gene>
<evidence type="ECO:0000313" key="2">
    <source>
        <dbReference type="EMBL" id="HIS75743.1"/>
    </source>
</evidence>
<keyword evidence="1" id="KW-0812">Transmembrane</keyword>
<keyword evidence="1" id="KW-1133">Transmembrane helix</keyword>
<dbReference type="AlphaFoldDB" id="A0A9D1K079"/>
<evidence type="ECO:0000256" key="1">
    <source>
        <dbReference type="SAM" id="Phobius"/>
    </source>
</evidence>